<keyword evidence="1" id="KW-0812">Transmembrane</keyword>
<keyword evidence="3" id="KW-1185">Reference proteome</keyword>
<feature type="transmembrane region" description="Helical" evidence="1">
    <location>
        <begin position="31"/>
        <end position="48"/>
    </location>
</feature>
<dbReference type="Proteomes" id="UP000683310">
    <property type="component" value="Chromosome"/>
</dbReference>
<evidence type="ECO:0000313" key="2">
    <source>
        <dbReference type="EMBL" id="QVI24327.1"/>
    </source>
</evidence>
<dbReference type="RefSeq" id="WP_213560390.1">
    <property type="nucleotide sequence ID" value="NZ_JBHXAJ010000007.1"/>
</dbReference>
<reference evidence="2 3" key="1">
    <citation type="submission" date="2021-04" db="EMBL/GenBank/DDBJ databases">
        <title>Nocardia tengchongensis.</title>
        <authorList>
            <person name="Zhuang k."/>
            <person name="Ran Y."/>
            <person name="Li W."/>
        </authorList>
    </citation>
    <scope>NUCLEOTIDE SEQUENCE [LARGE SCALE GENOMIC DNA]</scope>
    <source>
        <strain evidence="2 3">CFH S0057</strain>
    </source>
</reference>
<keyword evidence="1" id="KW-1133">Transmembrane helix</keyword>
<gene>
    <name evidence="2" type="ORF">KHQ06_17115</name>
</gene>
<protein>
    <submittedName>
        <fullName evidence="2">Uncharacterized protein</fullName>
    </submittedName>
</protein>
<keyword evidence="1" id="KW-0472">Membrane</keyword>
<sequence length="76" mass="8262">MNGKILDCAAVAAVVATFFAFAIFHPGIANLLVAWFGAVTLGYYNVYVRHDPKLVAATRGAERAVDHSTTLRPAWR</sequence>
<proteinExistence type="predicted"/>
<name>A0ABX8CXE4_9NOCA</name>
<feature type="transmembrane region" description="Helical" evidence="1">
    <location>
        <begin position="5"/>
        <end position="25"/>
    </location>
</feature>
<accession>A0ABX8CXE4</accession>
<evidence type="ECO:0000313" key="3">
    <source>
        <dbReference type="Proteomes" id="UP000683310"/>
    </source>
</evidence>
<organism evidence="2 3">
    <name type="scientific">Nocardia tengchongensis</name>
    <dbReference type="NCBI Taxonomy" id="2055889"/>
    <lineage>
        <taxon>Bacteria</taxon>
        <taxon>Bacillati</taxon>
        <taxon>Actinomycetota</taxon>
        <taxon>Actinomycetes</taxon>
        <taxon>Mycobacteriales</taxon>
        <taxon>Nocardiaceae</taxon>
        <taxon>Nocardia</taxon>
    </lineage>
</organism>
<evidence type="ECO:0000256" key="1">
    <source>
        <dbReference type="SAM" id="Phobius"/>
    </source>
</evidence>
<dbReference type="EMBL" id="CP074371">
    <property type="protein sequence ID" value="QVI24327.1"/>
    <property type="molecule type" value="Genomic_DNA"/>
</dbReference>